<dbReference type="KEGG" id="gax:Pan161_46530"/>
<name>A0A517VJ06_9PLAN</name>
<protein>
    <submittedName>
        <fullName evidence="1">Uncharacterized protein</fullName>
    </submittedName>
</protein>
<gene>
    <name evidence="1" type="ORF">Pan161_46530</name>
</gene>
<dbReference type="Proteomes" id="UP000316855">
    <property type="component" value="Chromosome"/>
</dbReference>
<reference evidence="1 2" key="1">
    <citation type="submission" date="2019-02" db="EMBL/GenBank/DDBJ databases">
        <title>Deep-cultivation of Planctomycetes and their phenomic and genomic characterization uncovers novel biology.</title>
        <authorList>
            <person name="Wiegand S."/>
            <person name="Jogler M."/>
            <person name="Boedeker C."/>
            <person name="Pinto D."/>
            <person name="Vollmers J."/>
            <person name="Rivas-Marin E."/>
            <person name="Kohn T."/>
            <person name="Peeters S.H."/>
            <person name="Heuer A."/>
            <person name="Rast P."/>
            <person name="Oberbeckmann S."/>
            <person name="Bunk B."/>
            <person name="Jeske O."/>
            <person name="Meyerdierks A."/>
            <person name="Storesund J.E."/>
            <person name="Kallscheuer N."/>
            <person name="Luecker S."/>
            <person name="Lage O.M."/>
            <person name="Pohl T."/>
            <person name="Merkel B.J."/>
            <person name="Hornburger P."/>
            <person name="Mueller R.-W."/>
            <person name="Bruemmer F."/>
            <person name="Labrenz M."/>
            <person name="Spormann A.M."/>
            <person name="Op den Camp H."/>
            <person name="Overmann J."/>
            <person name="Amann R."/>
            <person name="Jetten M.S.M."/>
            <person name="Mascher T."/>
            <person name="Medema M.H."/>
            <person name="Devos D.P."/>
            <person name="Kaster A.-K."/>
            <person name="Ovreas L."/>
            <person name="Rohde M."/>
            <person name="Galperin M.Y."/>
            <person name="Jogler C."/>
        </authorList>
    </citation>
    <scope>NUCLEOTIDE SEQUENCE [LARGE SCALE GENOMIC DNA]</scope>
    <source>
        <strain evidence="1 2">Pan161</strain>
    </source>
</reference>
<evidence type="ECO:0000313" key="2">
    <source>
        <dbReference type="Proteomes" id="UP000316855"/>
    </source>
</evidence>
<keyword evidence="2" id="KW-1185">Reference proteome</keyword>
<accession>A0A517VJ06</accession>
<evidence type="ECO:0000313" key="1">
    <source>
        <dbReference type="EMBL" id="QDT92981.1"/>
    </source>
</evidence>
<organism evidence="1 2">
    <name type="scientific">Gimesia algae</name>
    <dbReference type="NCBI Taxonomy" id="2527971"/>
    <lineage>
        <taxon>Bacteria</taxon>
        <taxon>Pseudomonadati</taxon>
        <taxon>Planctomycetota</taxon>
        <taxon>Planctomycetia</taxon>
        <taxon>Planctomycetales</taxon>
        <taxon>Planctomycetaceae</taxon>
        <taxon>Gimesia</taxon>
    </lineage>
</organism>
<sequence>MMRKSGLLKYEYITNTVQTHAAMLADLQNRLVAESIPCFIKTVLKERASSQYNNGLYDPIVLIIGDSPHFQLY</sequence>
<dbReference type="EMBL" id="CP036343">
    <property type="protein sequence ID" value="QDT92981.1"/>
    <property type="molecule type" value="Genomic_DNA"/>
</dbReference>
<dbReference type="AlphaFoldDB" id="A0A517VJ06"/>
<proteinExistence type="predicted"/>